<dbReference type="GO" id="GO:0055085">
    <property type="term" value="P:transmembrane transport"/>
    <property type="evidence" value="ECO:0007669"/>
    <property type="project" value="InterPro"/>
</dbReference>
<evidence type="ECO:0000256" key="2">
    <source>
        <dbReference type="ARBA" id="ARBA00022448"/>
    </source>
</evidence>
<gene>
    <name evidence="9" type="ORF">C7B46_15070</name>
</gene>
<dbReference type="Pfam" id="PF00528">
    <property type="entry name" value="BPD_transp_1"/>
    <property type="match status" value="1"/>
</dbReference>
<dbReference type="SUPFAM" id="SSF161098">
    <property type="entry name" value="MetI-like"/>
    <property type="match status" value="1"/>
</dbReference>
<evidence type="ECO:0000259" key="8">
    <source>
        <dbReference type="PROSITE" id="PS50928"/>
    </source>
</evidence>
<dbReference type="CDD" id="cd06261">
    <property type="entry name" value="TM_PBP2"/>
    <property type="match status" value="1"/>
</dbReference>
<reference evidence="9 10" key="1">
    <citation type="journal article" date="2014" name="BMC Genomics">
        <title>Comparison of environmental and isolate Sulfobacillus genomes reveals diverse carbon, sulfur, nitrogen, and hydrogen metabolisms.</title>
        <authorList>
            <person name="Justice N.B."/>
            <person name="Norman A."/>
            <person name="Brown C.T."/>
            <person name="Singh A."/>
            <person name="Thomas B.C."/>
            <person name="Banfield J.F."/>
        </authorList>
    </citation>
    <scope>NUCLEOTIDE SEQUENCE [LARGE SCALE GENOMIC DNA]</scope>
    <source>
        <strain evidence="9">AMDSBA4</strain>
    </source>
</reference>
<comment type="similarity">
    <text evidence="7">Belongs to the binding-protein-dependent transport system permease family.</text>
</comment>
<protein>
    <submittedName>
        <fullName evidence="9">Carbohydrate ABC transporter permease</fullName>
    </submittedName>
</protein>
<feature type="transmembrane region" description="Helical" evidence="7">
    <location>
        <begin position="137"/>
        <end position="156"/>
    </location>
</feature>
<dbReference type="InterPro" id="IPR035906">
    <property type="entry name" value="MetI-like_sf"/>
</dbReference>
<name>A0A2T2XCQ3_9FIRM</name>
<dbReference type="InterPro" id="IPR000515">
    <property type="entry name" value="MetI-like"/>
</dbReference>
<comment type="subcellular location">
    <subcellularLocation>
        <location evidence="1 7">Cell membrane</location>
        <topology evidence="1 7">Multi-pass membrane protein</topology>
    </subcellularLocation>
</comment>
<feature type="domain" description="ABC transmembrane type-1" evidence="8">
    <location>
        <begin position="69"/>
        <end position="260"/>
    </location>
</feature>
<evidence type="ECO:0000256" key="3">
    <source>
        <dbReference type="ARBA" id="ARBA00022475"/>
    </source>
</evidence>
<dbReference type="PANTHER" id="PTHR32243:SF18">
    <property type="entry name" value="INNER MEMBRANE ABC TRANSPORTER PERMEASE PROTEIN YCJP"/>
    <property type="match status" value="1"/>
</dbReference>
<dbReference type="AlphaFoldDB" id="A0A2T2XCQ3"/>
<dbReference type="InterPro" id="IPR050901">
    <property type="entry name" value="BP-dep_ABC_trans_perm"/>
</dbReference>
<proteinExistence type="inferred from homology"/>
<comment type="caution">
    <text evidence="9">The sequence shown here is derived from an EMBL/GenBank/DDBJ whole genome shotgun (WGS) entry which is preliminary data.</text>
</comment>
<feature type="transmembrane region" description="Helical" evidence="7">
    <location>
        <begin position="104"/>
        <end position="125"/>
    </location>
</feature>
<accession>A0A2T2XCQ3</accession>
<dbReference type="EMBL" id="PXYW01000046">
    <property type="protein sequence ID" value="PSR32285.1"/>
    <property type="molecule type" value="Genomic_DNA"/>
</dbReference>
<dbReference type="Proteomes" id="UP000242972">
    <property type="component" value="Unassembled WGS sequence"/>
</dbReference>
<evidence type="ECO:0000256" key="6">
    <source>
        <dbReference type="ARBA" id="ARBA00023136"/>
    </source>
</evidence>
<keyword evidence="6 7" id="KW-0472">Membrane</keyword>
<evidence type="ECO:0000313" key="10">
    <source>
        <dbReference type="Proteomes" id="UP000242972"/>
    </source>
</evidence>
<dbReference type="PANTHER" id="PTHR32243">
    <property type="entry name" value="MALTOSE TRANSPORT SYSTEM PERMEASE-RELATED"/>
    <property type="match status" value="1"/>
</dbReference>
<keyword evidence="3" id="KW-1003">Cell membrane</keyword>
<feature type="transmembrane region" description="Helical" evidence="7">
    <location>
        <begin position="239"/>
        <end position="258"/>
    </location>
</feature>
<evidence type="ECO:0000256" key="7">
    <source>
        <dbReference type="RuleBase" id="RU363032"/>
    </source>
</evidence>
<evidence type="ECO:0000256" key="1">
    <source>
        <dbReference type="ARBA" id="ARBA00004651"/>
    </source>
</evidence>
<dbReference type="GO" id="GO:0005886">
    <property type="term" value="C:plasma membrane"/>
    <property type="evidence" value="ECO:0007669"/>
    <property type="project" value="UniProtKB-SubCell"/>
</dbReference>
<organism evidence="9 10">
    <name type="scientific">Sulfobacillus benefaciens</name>
    <dbReference type="NCBI Taxonomy" id="453960"/>
    <lineage>
        <taxon>Bacteria</taxon>
        <taxon>Bacillati</taxon>
        <taxon>Bacillota</taxon>
        <taxon>Clostridia</taxon>
        <taxon>Eubacteriales</taxon>
        <taxon>Clostridiales Family XVII. Incertae Sedis</taxon>
        <taxon>Sulfobacillus</taxon>
    </lineage>
</organism>
<evidence type="ECO:0000256" key="4">
    <source>
        <dbReference type="ARBA" id="ARBA00022692"/>
    </source>
</evidence>
<feature type="transmembrane region" description="Helical" evidence="7">
    <location>
        <begin position="73"/>
        <end position="95"/>
    </location>
</feature>
<evidence type="ECO:0000313" key="9">
    <source>
        <dbReference type="EMBL" id="PSR32285.1"/>
    </source>
</evidence>
<feature type="transmembrane region" description="Helical" evidence="7">
    <location>
        <begin position="185"/>
        <end position="206"/>
    </location>
</feature>
<dbReference type="Gene3D" id="1.10.3720.10">
    <property type="entry name" value="MetI-like"/>
    <property type="match status" value="1"/>
</dbReference>
<sequence length="275" mass="30025">MRQAVRVGLGVIIIFWCLAPIYWALVVSLATPLQVNIAQPFFYPHPVTFRYFAQLLSWNATSRSFLRIGLNSIIEAGMTTMLTVVIATMAGYAFARMRFRGQTVFFFVIVGTISLPAYAVIVPLFQMMSQWNLVGTYTGVILVEISAALPLATWLMRSYIASLPTSIEESARIDGANLLTALRQVILPLIGPGMASTTIVVFLMTWSQFIIPLTFAPASHAESLTVLITQFVTKDAVDYGLQAAAGILALIPAAILVVRYNRRLVSGLLTGAVTS</sequence>
<feature type="transmembrane region" description="Helical" evidence="7">
    <location>
        <begin position="7"/>
        <end position="25"/>
    </location>
</feature>
<evidence type="ECO:0000256" key="5">
    <source>
        <dbReference type="ARBA" id="ARBA00022989"/>
    </source>
</evidence>
<keyword evidence="5 7" id="KW-1133">Transmembrane helix</keyword>
<keyword evidence="2 7" id="KW-0813">Transport</keyword>
<keyword evidence="4 7" id="KW-0812">Transmembrane</keyword>
<dbReference type="PROSITE" id="PS50928">
    <property type="entry name" value="ABC_TM1"/>
    <property type="match status" value="1"/>
</dbReference>